<feature type="transmembrane region" description="Helical" evidence="5">
    <location>
        <begin position="402"/>
        <end position="424"/>
    </location>
</feature>
<feature type="transmembrane region" description="Helical" evidence="5">
    <location>
        <begin position="201"/>
        <end position="222"/>
    </location>
</feature>
<dbReference type="InterPro" id="IPR020846">
    <property type="entry name" value="MFS_dom"/>
</dbReference>
<feature type="transmembrane region" description="Helical" evidence="5">
    <location>
        <begin position="9"/>
        <end position="33"/>
    </location>
</feature>
<dbReference type="PANTHER" id="PTHR42718:SF39">
    <property type="entry name" value="ACTINORHODIN TRANSPORTER-RELATED"/>
    <property type="match status" value="1"/>
</dbReference>
<evidence type="ECO:0000256" key="5">
    <source>
        <dbReference type="SAM" id="Phobius"/>
    </source>
</evidence>
<dbReference type="AlphaFoldDB" id="A0A1H1UIR2"/>
<feature type="domain" description="Major facilitator superfamily (MFS) profile" evidence="6">
    <location>
        <begin position="11"/>
        <end position="467"/>
    </location>
</feature>
<feature type="transmembrane region" description="Helical" evidence="5">
    <location>
        <begin position="167"/>
        <end position="189"/>
    </location>
</feature>
<dbReference type="Pfam" id="PF07690">
    <property type="entry name" value="MFS_1"/>
    <property type="match status" value="1"/>
</dbReference>
<feature type="transmembrane region" description="Helical" evidence="5">
    <location>
        <begin position="228"/>
        <end position="248"/>
    </location>
</feature>
<feature type="transmembrane region" description="Helical" evidence="5">
    <location>
        <begin position="337"/>
        <end position="355"/>
    </location>
</feature>
<keyword evidence="4 5" id="KW-0472">Membrane</keyword>
<dbReference type="InterPro" id="IPR011701">
    <property type="entry name" value="MFS"/>
</dbReference>
<feature type="transmembrane region" description="Helical" evidence="5">
    <location>
        <begin position="303"/>
        <end position="325"/>
    </location>
</feature>
<sequence>MEKLKASRWFALLIVLAAPFLSLMDIFIVNIAIPAIRKGLHSSDAELQIVIAGYLLGYASFMITGGRAGDHFGRKKIFLWGMAVFTLASCWCGLSRSAFELNTARFLQGGSASFMVPQTISYIQLLFTEPKDRAKAIGTFGLILGLASMLGQFLGGFFTYYHFAIAGWRLIFFINLPIGIAAMIAAWFFIEEIPLHIGAKFDLSGSVILSLALFALIIPIIQGRELGWPLWCVLGLILSFVLFAWFIVDQNKKLKEKKEPLVDLNLFKIRDLNIGLLCVLFCYMVYNSYLLISTLVLQNGYHFNALLTGCMFVMFGVGFSFSSFFAMRLVTKIGKTVLQAGTIVMMISLGLQIFMFSGSIIAPQIVFLLVLLHGMSAGWVMPPIMNVTLRSVPHHFAGAASGLYATVQQASGALGVSIIGGVFFNKLSANKSSPDYHVAFRNGAGLELLMLGIMFVLLLFIPSGKTSGHYITE</sequence>
<comment type="subcellular location">
    <subcellularLocation>
        <location evidence="1">Membrane</location>
        <topology evidence="1">Multi-pass membrane protein</topology>
    </subcellularLocation>
</comment>
<keyword evidence="3 5" id="KW-1133">Transmembrane helix</keyword>
<gene>
    <name evidence="7" type="ORF">SAMN05216490_1678</name>
</gene>
<dbReference type="EMBL" id="LT629740">
    <property type="protein sequence ID" value="SDS72096.1"/>
    <property type="molecule type" value="Genomic_DNA"/>
</dbReference>
<dbReference type="PANTHER" id="PTHR42718">
    <property type="entry name" value="MAJOR FACILITATOR SUPERFAMILY MULTIDRUG TRANSPORTER MFSC"/>
    <property type="match status" value="1"/>
</dbReference>
<dbReference type="GO" id="GO:0016020">
    <property type="term" value="C:membrane"/>
    <property type="evidence" value="ECO:0007669"/>
    <property type="project" value="UniProtKB-SubCell"/>
</dbReference>
<evidence type="ECO:0000256" key="4">
    <source>
        <dbReference type="ARBA" id="ARBA00023136"/>
    </source>
</evidence>
<evidence type="ECO:0000256" key="1">
    <source>
        <dbReference type="ARBA" id="ARBA00004141"/>
    </source>
</evidence>
<dbReference type="SUPFAM" id="SSF103473">
    <property type="entry name" value="MFS general substrate transporter"/>
    <property type="match status" value="1"/>
</dbReference>
<dbReference type="Proteomes" id="UP000199679">
    <property type="component" value="Chromosome I"/>
</dbReference>
<evidence type="ECO:0000256" key="3">
    <source>
        <dbReference type="ARBA" id="ARBA00022989"/>
    </source>
</evidence>
<feature type="transmembrane region" description="Helical" evidence="5">
    <location>
        <begin position="274"/>
        <end position="297"/>
    </location>
</feature>
<accession>A0A1H1UIR2</accession>
<evidence type="ECO:0000259" key="6">
    <source>
        <dbReference type="PROSITE" id="PS50850"/>
    </source>
</evidence>
<protein>
    <submittedName>
        <fullName evidence="7">Drug resistance transporter, EmrB/QacA subfamily</fullName>
    </submittedName>
</protein>
<dbReference type="InterPro" id="IPR036259">
    <property type="entry name" value="MFS_trans_sf"/>
</dbReference>
<name>A0A1H1UIR2_MUCMA</name>
<evidence type="ECO:0000313" key="8">
    <source>
        <dbReference type="Proteomes" id="UP000199679"/>
    </source>
</evidence>
<feature type="transmembrane region" description="Helical" evidence="5">
    <location>
        <begin position="444"/>
        <end position="461"/>
    </location>
</feature>
<dbReference type="PROSITE" id="PS50850">
    <property type="entry name" value="MFS"/>
    <property type="match status" value="1"/>
</dbReference>
<feature type="transmembrane region" description="Helical" evidence="5">
    <location>
        <begin position="77"/>
        <end position="99"/>
    </location>
</feature>
<feature type="transmembrane region" description="Helical" evidence="5">
    <location>
        <begin position="361"/>
        <end position="381"/>
    </location>
</feature>
<dbReference type="Gene3D" id="1.20.1720.10">
    <property type="entry name" value="Multidrug resistance protein D"/>
    <property type="match status" value="1"/>
</dbReference>
<feature type="transmembrane region" description="Helical" evidence="5">
    <location>
        <begin position="139"/>
        <end position="161"/>
    </location>
</feature>
<keyword evidence="8" id="KW-1185">Reference proteome</keyword>
<dbReference type="GO" id="GO:0022857">
    <property type="term" value="F:transmembrane transporter activity"/>
    <property type="evidence" value="ECO:0007669"/>
    <property type="project" value="InterPro"/>
</dbReference>
<evidence type="ECO:0000313" key="7">
    <source>
        <dbReference type="EMBL" id="SDS72096.1"/>
    </source>
</evidence>
<reference evidence="7 8" key="1">
    <citation type="submission" date="2016-10" db="EMBL/GenBank/DDBJ databases">
        <authorList>
            <person name="de Groot N.N."/>
        </authorList>
    </citation>
    <scope>NUCLEOTIDE SEQUENCE [LARGE SCALE GENOMIC DNA]</scope>
    <source>
        <strain evidence="7 8">MP1X4</strain>
    </source>
</reference>
<evidence type="ECO:0000256" key="2">
    <source>
        <dbReference type="ARBA" id="ARBA00022692"/>
    </source>
</evidence>
<dbReference type="RefSeq" id="WP_091371210.1">
    <property type="nucleotide sequence ID" value="NZ_LT629740.1"/>
</dbReference>
<feature type="transmembrane region" description="Helical" evidence="5">
    <location>
        <begin position="45"/>
        <end position="65"/>
    </location>
</feature>
<dbReference type="CDD" id="cd17321">
    <property type="entry name" value="MFS_MMR_MDR_like"/>
    <property type="match status" value="1"/>
</dbReference>
<keyword evidence="2 5" id="KW-0812">Transmembrane</keyword>
<proteinExistence type="predicted"/>
<organism evidence="7 8">
    <name type="scientific">Mucilaginibacter mallensis</name>
    <dbReference type="NCBI Taxonomy" id="652787"/>
    <lineage>
        <taxon>Bacteria</taxon>
        <taxon>Pseudomonadati</taxon>
        <taxon>Bacteroidota</taxon>
        <taxon>Sphingobacteriia</taxon>
        <taxon>Sphingobacteriales</taxon>
        <taxon>Sphingobacteriaceae</taxon>
        <taxon>Mucilaginibacter</taxon>
    </lineage>
</organism>
<dbReference type="OrthoDB" id="783189at2"/>
<dbReference type="STRING" id="652787.SAMN05216490_1678"/>
<dbReference type="Gene3D" id="1.20.1250.20">
    <property type="entry name" value="MFS general substrate transporter like domains"/>
    <property type="match status" value="1"/>
</dbReference>